<name>A0AAW1E2B7_ZOAVI</name>
<feature type="compositionally biased region" description="Low complexity" evidence="1">
    <location>
        <begin position="288"/>
        <end position="300"/>
    </location>
</feature>
<proteinExistence type="predicted"/>
<feature type="compositionally biased region" description="Low complexity" evidence="1">
    <location>
        <begin position="266"/>
        <end position="275"/>
    </location>
</feature>
<organism evidence="2 3">
    <name type="scientific">Zoarces viviparus</name>
    <name type="common">Viviparous eelpout</name>
    <name type="synonym">Blennius viviparus</name>
    <dbReference type="NCBI Taxonomy" id="48416"/>
    <lineage>
        <taxon>Eukaryota</taxon>
        <taxon>Metazoa</taxon>
        <taxon>Chordata</taxon>
        <taxon>Craniata</taxon>
        <taxon>Vertebrata</taxon>
        <taxon>Euteleostomi</taxon>
        <taxon>Actinopterygii</taxon>
        <taxon>Neopterygii</taxon>
        <taxon>Teleostei</taxon>
        <taxon>Neoteleostei</taxon>
        <taxon>Acanthomorphata</taxon>
        <taxon>Eupercaria</taxon>
        <taxon>Perciformes</taxon>
        <taxon>Cottioidei</taxon>
        <taxon>Zoarcales</taxon>
        <taxon>Zoarcidae</taxon>
        <taxon>Zoarcinae</taxon>
        <taxon>Zoarces</taxon>
    </lineage>
</organism>
<gene>
    <name evidence="2" type="ORF">VZT92_026414</name>
</gene>
<dbReference type="AlphaFoldDB" id="A0AAW1E2B7"/>
<feature type="compositionally biased region" description="Basic and acidic residues" evidence="1">
    <location>
        <begin position="217"/>
        <end position="246"/>
    </location>
</feature>
<dbReference type="EMBL" id="JBCEZU010000586">
    <property type="protein sequence ID" value="KAK9515799.1"/>
    <property type="molecule type" value="Genomic_DNA"/>
</dbReference>
<reference evidence="2 3" key="1">
    <citation type="journal article" date="2024" name="Genome Biol. Evol.">
        <title>Chromosome-level genome assembly of the viviparous eelpout Zoarces viviparus.</title>
        <authorList>
            <person name="Fuhrmann N."/>
            <person name="Brasseur M.V."/>
            <person name="Bakowski C.E."/>
            <person name="Podsiadlowski L."/>
            <person name="Prost S."/>
            <person name="Krehenwinkel H."/>
            <person name="Mayer C."/>
        </authorList>
    </citation>
    <scope>NUCLEOTIDE SEQUENCE [LARGE SCALE GENOMIC DNA]</scope>
    <source>
        <strain evidence="2">NO-MEL_2022_Ind0_liver</strain>
    </source>
</reference>
<evidence type="ECO:0000313" key="2">
    <source>
        <dbReference type="EMBL" id="KAK9515799.1"/>
    </source>
</evidence>
<evidence type="ECO:0000313" key="3">
    <source>
        <dbReference type="Proteomes" id="UP001488805"/>
    </source>
</evidence>
<feature type="region of interest" description="Disordered" evidence="1">
    <location>
        <begin position="156"/>
        <end position="314"/>
    </location>
</feature>
<feature type="compositionally biased region" description="Polar residues" evidence="1">
    <location>
        <begin position="167"/>
        <end position="178"/>
    </location>
</feature>
<keyword evidence="3" id="KW-1185">Reference proteome</keyword>
<dbReference type="Proteomes" id="UP001488805">
    <property type="component" value="Unassembled WGS sequence"/>
</dbReference>
<feature type="compositionally biased region" description="Polar residues" evidence="1">
    <location>
        <begin position="348"/>
        <end position="357"/>
    </location>
</feature>
<evidence type="ECO:0000256" key="1">
    <source>
        <dbReference type="SAM" id="MobiDB-lite"/>
    </source>
</evidence>
<protein>
    <submittedName>
        <fullName evidence="2">Uncharacterized protein</fullName>
    </submittedName>
</protein>
<comment type="caution">
    <text evidence="2">The sequence shown here is derived from an EMBL/GenBank/DDBJ whole genome shotgun (WGS) entry which is preliminary data.</text>
</comment>
<feature type="region of interest" description="Disordered" evidence="1">
    <location>
        <begin position="333"/>
        <end position="359"/>
    </location>
</feature>
<sequence>MDLHGKLEIYIPVEAEVKSIPLWSLPRSVLRRMGLLLPGSKGSEKLSDSPEGTWICPAVIRRKGHKVASNAGNNMMENLSSVLGREFRANPGPVKMSFVAANHVVYKALKDTMPGKKVSAHTSHASPLPRGSAPRVYKDAVILYDGQVYLSIRNPNESRTQPETREQQLASQSSIPSTSDVSSKSLKKRRSPLVSLGPAEPQRKKSHVTLTQTFSKQLKDCLTKPDNHSTTDQELLHDNRPKERRTTPKAAPGENKKVTMHRGSDVSSTTTTHHVPQSAGSRRHQEGDGQQAAEEAAGAEPPWLQPQGEQEEANNNCGEHEMVMDDEEADYIHVDSGQPDNTVGIVEQSGNQSWSTRKPQEVDFNQLEKEEEINRVKAKLKQCVTAFNNLS</sequence>
<accession>A0AAW1E2B7</accession>